<gene>
    <name evidence="2" type="ORF">PG991_003828</name>
</gene>
<dbReference type="InterPro" id="IPR052895">
    <property type="entry name" value="HetReg/Transcr_Mod"/>
</dbReference>
<protein>
    <recommendedName>
        <fullName evidence="1">Heterokaryon incompatibility domain-containing protein</fullName>
    </recommendedName>
</protein>
<dbReference type="PANTHER" id="PTHR24148">
    <property type="entry name" value="ANKYRIN REPEAT DOMAIN-CONTAINING PROTEIN 39 HOMOLOG-RELATED"/>
    <property type="match status" value="1"/>
</dbReference>
<dbReference type="Pfam" id="PF26639">
    <property type="entry name" value="Het-6_barrel"/>
    <property type="match status" value="1"/>
</dbReference>
<comment type="caution">
    <text evidence="2">The sequence shown here is derived from an EMBL/GenBank/DDBJ whole genome shotgun (WGS) entry which is preliminary data.</text>
</comment>
<dbReference type="InterPro" id="IPR010730">
    <property type="entry name" value="HET"/>
</dbReference>
<evidence type="ECO:0000313" key="2">
    <source>
        <dbReference type="EMBL" id="KAK8026772.1"/>
    </source>
</evidence>
<dbReference type="PANTHER" id="PTHR24148:SF73">
    <property type="entry name" value="HET DOMAIN PROTEIN (AFU_ORTHOLOGUE AFUA_8G01020)"/>
    <property type="match status" value="1"/>
</dbReference>
<dbReference type="Proteomes" id="UP001396898">
    <property type="component" value="Unassembled WGS sequence"/>
</dbReference>
<organism evidence="2 3">
    <name type="scientific">Apiospora marii</name>
    <dbReference type="NCBI Taxonomy" id="335849"/>
    <lineage>
        <taxon>Eukaryota</taxon>
        <taxon>Fungi</taxon>
        <taxon>Dikarya</taxon>
        <taxon>Ascomycota</taxon>
        <taxon>Pezizomycotina</taxon>
        <taxon>Sordariomycetes</taxon>
        <taxon>Xylariomycetidae</taxon>
        <taxon>Amphisphaeriales</taxon>
        <taxon>Apiosporaceae</taxon>
        <taxon>Apiospora</taxon>
    </lineage>
</organism>
<dbReference type="Pfam" id="PF06985">
    <property type="entry name" value="HET"/>
    <property type="match status" value="1"/>
</dbReference>
<evidence type="ECO:0000259" key="1">
    <source>
        <dbReference type="Pfam" id="PF06985"/>
    </source>
</evidence>
<proteinExistence type="predicted"/>
<name>A0ABR1S6T3_9PEZI</name>
<accession>A0ABR1S6T3</accession>
<feature type="domain" description="Heterokaryon incompatibility" evidence="1">
    <location>
        <begin position="42"/>
        <end position="193"/>
    </location>
</feature>
<reference evidence="2 3" key="1">
    <citation type="submission" date="2023-01" db="EMBL/GenBank/DDBJ databases">
        <title>Analysis of 21 Apiospora genomes using comparative genomics revels a genus with tremendous synthesis potential of carbohydrate active enzymes and secondary metabolites.</title>
        <authorList>
            <person name="Sorensen T."/>
        </authorList>
    </citation>
    <scope>NUCLEOTIDE SEQUENCE [LARGE SCALE GENOMIC DNA]</scope>
    <source>
        <strain evidence="2 3">CBS 20057</strain>
    </source>
</reference>
<sequence>MTETIYCPIRKDQVRLMKFVRNEQQKITAILISFSVENLPKFQALSYVWASETGEIAKNWSIHIGESALPVLDTLRPFVQALVRRGKLLDGSWWWIDYICINQLDTGERDEQVQLMQYVYARADHVIAWLGEESEESDLALDFIGLLDDRMQQPFKLDELRSTLQGDQYGRYWKALEDFLSRRWWSRNWTVQEFVIPPRLSFWCGMRDITRLAVCRSLTAVDRCTSTGFKDKPAFRYAYNRKRALDLYGEASKRRQNAVASLSLPLLSLASYFSCMDAGDDRDRLYGLTALATDGNLLRVDYDASTEEVYIRFAQAFIDNHKSLDVICFASGHSALTPTKPGQKKLPSWVPDWRREASLSVSFMVSQSSSVHIGNMRPARFRDKEASVRYTASGDKAAIYKFQDWSLLTRGVILDTVDGLVGSEDSGMVQSSSDWNLNIQQQSGHCYDDPGCHRSSISILETICRSLVLDRHDRFLRYPMPAVFPGIYKTVCSNDQTRTAVTRRAQRISTMTFEEILDESLQSLECHGHGSGGFVPNLDEFVQDSFIGRFFDTVVRMSLRLMISYNGRIGMVPEKAMKGDLVCILYGCSVPVILRDMAGDDGFSVVGECFLDGGMDGSILKETGFLEKTFLIN</sequence>
<keyword evidence="3" id="KW-1185">Reference proteome</keyword>
<dbReference type="EMBL" id="JAQQWI010000007">
    <property type="protein sequence ID" value="KAK8026772.1"/>
    <property type="molecule type" value="Genomic_DNA"/>
</dbReference>
<evidence type="ECO:0000313" key="3">
    <source>
        <dbReference type="Proteomes" id="UP001396898"/>
    </source>
</evidence>